<dbReference type="Proteomes" id="UP000477651">
    <property type="component" value="Unassembled WGS sequence"/>
</dbReference>
<gene>
    <name evidence="1" type="ORF">F9B74_06930</name>
</gene>
<keyword evidence="2" id="KW-1185">Reference proteome</keyword>
<dbReference type="RefSeq" id="WP_163764562.1">
    <property type="nucleotide sequence ID" value="NZ_JAAGYR010000012.1"/>
</dbReference>
<reference evidence="1 2" key="1">
    <citation type="submission" date="2020-02" db="EMBL/GenBank/DDBJ databases">
        <title>Pelistega sp. NLN82 were isolated from wild rodents of the Hainan Island.</title>
        <authorList>
            <person name="Niu N."/>
            <person name="Zhou J."/>
        </authorList>
    </citation>
    <scope>NUCLEOTIDE SEQUENCE [LARGE SCALE GENOMIC DNA]</scope>
    <source>
        <strain evidence="1 2">NLN82</strain>
    </source>
</reference>
<protein>
    <recommendedName>
        <fullName evidence="3">Immunity protein 26 of polymorphic toxin system</fullName>
    </recommendedName>
</protein>
<sequence length="173" mass="20321">MKNEIKSDEIVSLIVKGKRNYKRPQVGDLFSFEIKGVGFIHGLVAKNDLVWKKDSPPEFSIVYIYKDVTSELSSDINLSKENFLIEPTIVNDMQWRSGYFQTYKNLTKDEYSKLIFENHCLFNDLKSDNYQYTNQENQPCEEFYPLVSRWLGSVFTIAIKSYIKLYPDIKITE</sequence>
<evidence type="ECO:0000313" key="2">
    <source>
        <dbReference type="Proteomes" id="UP000477651"/>
    </source>
</evidence>
<dbReference type="AlphaFoldDB" id="A0A6L9Y790"/>
<comment type="caution">
    <text evidence="1">The sequence shown here is derived from an EMBL/GenBank/DDBJ whole genome shotgun (WGS) entry which is preliminary data.</text>
</comment>
<proteinExistence type="predicted"/>
<dbReference type="EMBL" id="JAAGYR010000012">
    <property type="protein sequence ID" value="NEN76055.1"/>
    <property type="molecule type" value="Genomic_DNA"/>
</dbReference>
<evidence type="ECO:0000313" key="1">
    <source>
        <dbReference type="EMBL" id="NEN76055.1"/>
    </source>
</evidence>
<evidence type="ECO:0008006" key="3">
    <source>
        <dbReference type="Google" id="ProtNLM"/>
    </source>
</evidence>
<name>A0A6L9Y790_9BURK</name>
<accession>A0A6L9Y790</accession>
<organism evidence="1 2">
    <name type="scientific">Pelistega ratti</name>
    <dbReference type="NCBI Taxonomy" id="2652177"/>
    <lineage>
        <taxon>Bacteria</taxon>
        <taxon>Pseudomonadati</taxon>
        <taxon>Pseudomonadota</taxon>
        <taxon>Betaproteobacteria</taxon>
        <taxon>Burkholderiales</taxon>
        <taxon>Alcaligenaceae</taxon>
        <taxon>Pelistega</taxon>
    </lineage>
</organism>